<name>A0A964TD76_9FLAO</name>
<dbReference type="PANTHER" id="PTHR43135">
    <property type="entry name" value="ALPHA-D-RIBOSE 1-METHYLPHOSPHONATE 5-TRIPHOSPHATE DIPHOSPHATASE"/>
    <property type="match status" value="1"/>
</dbReference>
<accession>A0A964TD76</accession>
<dbReference type="SUPFAM" id="SSF51556">
    <property type="entry name" value="Metallo-dependent hydrolases"/>
    <property type="match status" value="1"/>
</dbReference>
<protein>
    <submittedName>
        <fullName evidence="2">Amidohydrolase family protein</fullName>
    </submittedName>
</protein>
<feature type="domain" description="Amidohydrolase-related" evidence="1">
    <location>
        <begin position="194"/>
        <end position="372"/>
    </location>
</feature>
<evidence type="ECO:0000259" key="1">
    <source>
        <dbReference type="Pfam" id="PF01979"/>
    </source>
</evidence>
<evidence type="ECO:0000313" key="3">
    <source>
        <dbReference type="Proteomes" id="UP000667650"/>
    </source>
</evidence>
<sequence length="385" mass="44106">MQLINGKWFNGEEFIKRTFWVEDGLLYFDKIENEVDTVLDLSGKFVIPPFAEAHNHNLESDYELEKRIDNYLKNGVFYVKHLSAIRMQLEPLMHLYNKPSGLDVSTTYAPLTGTGGHPVAIREKFFDWGYYDVFDSKQDIESHGYFIIDSEQDLNKKWGHILSFEPDFIKINLLYSEEYEKRKNDPTYFGKKGLNPNLVNKIVEKAHTDGLRVSAHVETAYDFHVAVEANVDEVAHLPEITHGQTIDPEDIKMAKEKGITIVTTVSLIRKRAKQPNFQILMDNIRHNLKQFKKVGAKLAVGSDNFNGNSAGEFQLLQNLGVFTNLELLKMWTENSTETIFPNRKVGKLFEGYEASFLVLETNPLENIVGITEGIELRIKQGTILN</sequence>
<dbReference type="InterPro" id="IPR051781">
    <property type="entry name" value="Metallo-dep_Hydrolase"/>
</dbReference>
<dbReference type="InterPro" id="IPR006680">
    <property type="entry name" value="Amidohydro-rel"/>
</dbReference>
<dbReference type="PANTHER" id="PTHR43135:SF3">
    <property type="entry name" value="ALPHA-D-RIBOSE 1-METHYLPHOSPHONATE 5-TRIPHOSPHATE DIPHOSPHATASE"/>
    <property type="match status" value="1"/>
</dbReference>
<dbReference type="EMBL" id="JAAABI010000004">
    <property type="protein sequence ID" value="NAY92702.1"/>
    <property type="molecule type" value="Genomic_DNA"/>
</dbReference>
<dbReference type="Gene3D" id="2.30.40.10">
    <property type="entry name" value="Urease, subunit C, domain 1"/>
    <property type="match status" value="1"/>
</dbReference>
<dbReference type="Pfam" id="PF01979">
    <property type="entry name" value="Amidohydro_1"/>
    <property type="match status" value="1"/>
</dbReference>
<proteinExistence type="predicted"/>
<dbReference type="InterPro" id="IPR032466">
    <property type="entry name" value="Metal_Hydrolase"/>
</dbReference>
<reference evidence="2" key="1">
    <citation type="submission" date="2020-01" db="EMBL/GenBank/DDBJ databases">
        <title>Muricauda ochracea sp. nov., isolated from a tidal flat of Garorim bay in Korea.</title>
        <authorList>
            <person name="Kim D."/>
            <person name="Yoo Y."/>
            <person name="Kim J.-J."/>
        </authorList>
    </citation>
    <scope>NUCLEOTIDE SEQUENCE</scope>
    <source>
        <strain evidence="2">JGD-17</strain>
    </source>
</reference>
<dbReference type="GO" id="GO:0016810">
    <property type="term" value="F:hydrolase activity, acting on carbon-nitrogen (but not peptide) bonds"/>
    <property type="evidence" value="ECO:0007669"/>
    <property type="project" value="InterPro"/>
</dbReference>
<gene>
    <name evidence="2" type="ORF">GTQ34_12320</name>
</gene>
<dbReference type="Gene3D" id="3.20.20.140">
    <property type="entry name" value="Metal-dependent hydrolases"/>
    <property type="match status" value="1"/>
</dbReference>
<comment type="caution">
    <text evidence="2">The sequence shown here is derived from an EMBL/GenBank/DDBJ whole genome shotgun (WGS) entry which is preliminary data.</text>
</comment>
<keyword evidence="3" id="KW-1185">Reference proteome</keyword>
<organism evidence="2 3">
    <name type="scientific">Flagellimonas ochracea</name>
    <dbReference type="NCBI Taxonomy" id="2696472"/>
    <lineage>
        <taxon>Bacteria</taxon>
        <taxon>Pseudomonadati</taxon>
        <taxon>Bacteroidota</taxon>
        <taxon>Flavobacteriia</taxon>
        <taxon>Flavobacteriales</taxon>
        <taxon>Flavobacteriaceae</taxon>
        <taxon>Flagellimonas</taxon>
    </lineage>
</organism>
<dbReference type="AlphaFoldDB" id="A0A964TD76"/>
<dbReference type="Proteomes" id="UP000667650">
    <property type="component" value="Unassembled WGS sequence"/>
</dbReference>
<dbReference type="InterPro" id="IPR011059">
    <property type="entry name" value="Metal-dep_hydrolase_composite"/>
</dbReference>
<evidence type="ECO:0000313" key="2">
    <source>
        <dbReference type="EMBL" id="NAY92702.1"/>
    </source>
</evidence>
<dbReference type="RefSeq" id="WP_166524118.1">
    <property type="nucleotide sequence ID" value="NZ_JAAABI010000004.1"/>
</dbReference>